<dbReference type="PANTHER" id="PTHR47514:SF1">
    <property type="entry name" value="TRANSKETOLASE N-TERMINAL SECTION-RELATED"/>
    <property type="match status" value="1"/>
</dbReference>
<protein>
    <submittedName>
        <fullName evidence="5">Transketolase</fullName>
    </submittedName>
</protein>
<comment type="cofactor">
    <cofactor evidence="1">
        <name>thiamine diphosphate</name>
        <dbReference type="ChEBI" id="CHEBI:58937"/>
    </cofactor>
</comment>
<evidence type="ECO:0000313" key="6">
    <source>
        <dbReference type="Proteomes" id="UP000565078"/>
    </source>
</evidence>
<dbReference type="InterPro" id="IPR005474">
    <property type="entry name" value="Transketolase_N"/>
</dbReference>
<dbReference type="CDD" id="cd02012">
    <property type="entry name" value="TPP_TK"/>
    <property type="match status" value="1"/>
</dbReference>
<proteinExistence type="inferred from homology"/>
<name>A0A7J4IYA6_9ARCH</name>
<evidence type="ECO:0000259" key="4">
    <source>
        <dbReference type="Pfam" id="PF00456"/>
    </source>
</evidence>
<sequence length="274" mass="30597">MATIGKDEVKRLRKIAYDLRKDILEMTTIAGSGHPTTSFSCIDIMAALYFKLMKHDPKNPQWADRDRFIMSKGHGAPALYACLAKAGYFDRGELKHLRQINSMLQGHPDRTKTPGVEISTGSLGMGLSVANGMAYAARLDRKDHHMYVLFGDGELQEGQCWEAIMATPFFGFNNVTVIVDRNNLQNDGWVDQTKDVEPVDKKFEAFGWKVIKINGHRFEEIVPALGKARVSGKPVCIVAKTIKGKGVKFIENTPDMHGKALTNEQYIEALKVLK</sequence>
<evidence type="ECO:0000256" key="2">
    <source>
        <dbReference type="ARBA" id="ARBA00007131"/>
    </source>
</evidence>
<evidence type="ECO:0000256" key="1">
    <source>
        <dbReference type="ARBA" id="ARBA00001964"/>
    </source>
</evidence>
<gene>
    <name evidence="5" type="ORF">HA254_04145</name>
</gene>
<evidence type="ECO:0000256" key="3">
    <source>
        <dbReference type="ARBA" id="ARBA00023052"/>
    </source>
</evidence>
<keyword evidence="3" id="KW-0786">Thiamine pyrophosphate</keyword>
<organism evidence="5 6">
    <name type="scientific">Candidatus Iainarchaeum sp</name>
    <dbReference type="NCBI Taxonomy" id="3101447"/>
    <lineage>
        <taxon>Archaea</taxon>
        <taxon>Candidatus Iainarchaeota</taxon>
        <taxon>Candidatus Iainarchaeia</taxon>
        <taxon>Candidatus Iainarchaeales</taxon>
        <taxon>Candidatus Iainarchaeaceae</taxon>
        <taxon>Candidatus Iainarchaeum</taxon>
    </lineage>
</organism>
<evidence type="ECO:0000313" key="5">
    <source>
        <dbReference type="EMBL" id="HIH09834.1"/>
    </source>
</evidence>
<feature type="domain" description="Transketolase N-terminal" evidence="4">
    <location>
        <begin position="25"/>
        <end position="265"/>
    </location>
</feature>
<reference evidence="6" key="1">
    <citation type="journal article" date="2020" name="bioRxiv">
        <title>A rank-normalized archaeal taxonomy based on genome phylogeny resolves widespread incomplete and uneven classifications.</title>
        <authorList>
            <person name="Rinke C."/>
            <person name="Chuvochina M."/>
            <person name="Mussig A.J."/>
            <person name="Chaumeil P.-A."/>
            <person name="Waite D.W."/>
            <person name="Whitman W.B."/>
            <person name="Parks D.H."/>
            <person name="Hugenholtz P."/>
        </authorList>
    </citation>
    <scope>NUCLEOTIDE SEQUENCE [LARGE SCALE GENOMIC DNA]</scope>
</reference>
<dbReference type="SUPFAM" id="SSF52518">
    <property type="entry name" value="Thiamin diphosphate-binding fold (THDP-binding)"/>
    <property type="match status" value="1"/>
</dbReference>
<dbReference type="PANTHER" id="PTHR47514">
    <property type="entry name" value="TRANSKETOLASE N-TERMINAL SECTION-RELATED"/>
    <property type="match status" value="1"/>
</dbReference>
<dbReference type="InterPro" id="IPR029061">
    <property type="entry name" value="THDP-binding"/>
</dbReference>
<accession>A0A7J4IYA6</accession>
<dbReference type="AlphaFoldDB" id="A0A7J4IYA6"/>
<dbReference type="Proteomes" id="UP000565078">
    <property type="component" value="Unassembled WGS sequence"/>
</dbReference>
<dbReference type="GO" id="GO:0044272">
    <property type="term" value="P:sulfur compound biosynthetic process"/>
    <property type="evidence" value="ECO:0007669"/>
    <property type="project" value="UniProtKB-ARBA"/>
</dbReference>
<dbReference type="Gene3D" id="3.40.50.970">
    <property type="match status" value="1"/>
</dbReference>
<comment type="caution">
    <text evidence="5">The sequence shown here is derived from an EMBL/GenBank/DDBJ whole genome shotgun (WGS) entry which is preliminary data.</text>
</comment>
<dbReference type="Pfam" id="PF00456">
    <property type="entry name" value="Transketolase_N"/>
    <property type="match status" value="1"/>
</dbReference>
<comment type="similarity">
    <text evidence="2">Belongs to the transketolase family.</text>
</comment>
<dbReference type="GO" id="GO:0006082">
    <property type="term" value="P:organic acid metabolic process"/>
    <property type="evidence" value="ECO:0007669"/>
    <property type="project" value="UniProtKB-ARBA"/>
</dbReference>
<dbReference type="EMBL" id="DUGC01000063">
    <property type="protein sequence ID" value="HIH09834.1"/>
    <property type="molecule type" value="Genomic_DNA"/>
</dbReference>